<keyword evidence="5" id="KW-1185">Reference proteome</keyword>
<dbReference type="NCBIfam" id="NF040501">
    <property type="entry name" value="resist_ArsN2"/>
    <property type="match status" value="1"/>
</dbReference>
<dbReference type="SUPFAM" id="SSF55729">
    <property type="entry name" value="Acyl-CoA N-acyltransferases (Nat)"/>
    <property type="match status" value="1"/>
</dbReference>
<dbReference type="Pfam" id="PF13508">
    <property type="entry name" value="Acetyltransf_7"/>
    <property type="match status" value="1"/>
</dbReference>
<dbReference type="STRING" id="84531.LA76x_4743"/>
<gene>
    <name evidence="4" type="ORF">LA76x_4743</name>
</gene>
<dbReference type="PROSITE" id="PS51186">
    <property type="entry name" value="GNAT"/>
    <property type="match status" value="1"/>
</dbReference>
<dbReference type="RefSeq" id="WP_057919455.1">
    <property type="nucleotide sequence ID" value="NZ_CP011129.1"/>
</dbReference>
<evidence type="ECO:0000313" key="5">
    <source>
        <dbReference type="Proteomes" id="UP000060787"/>
    </source>
</evidence>
<evidence type="ECO:0000313" key="4">
    <source>
        <dbReference type="EMBL" id="ALN82846.1"/>
    </source>
</evidence>
<dbReference type="KEGG" id="lab:LA76x_4743"/>
<feature type="domain" description="N-acetyltransferase" evidence="3">
    <location>
        <begin position="3"/>
        <end position="146"/>
    </location>
</feature>
<protein>
    <submittedName>
        <fullName evidence="4">Acetyltransferase family protein</fullName>
    </submittedName>
</protein>
<dbReference type="PANTHER" id="PTHR43877">
    <property type="entry name" value="AMINOALKYLPHOSPHONATE N-ACETYLTRANSFERASE-RELATED-RELATED"/>
    <property type="match status" value="1"/>
</dbReference>
<organism evidence="4 5">
    <name type="scientific">Lysobacter antibioticus</name>
    <dbReference type="NCBI Taxonomy" id="84531"/>
    <lineage>
        <taxon>Bacteria</taxon>
        <taxon>Pseudomonadati</taxon>
        <taxon>Pseudomonadota</taxon>
        <taxon>Gammaproteobacteria</taxon>
        <taxon>Lysobacterales</taxon>
        <taxon>Lysobacteraceae</taxon>
        <taxon>Lysobacter</taxon>
    </lineage>
</organism>
<dbReference type="PATRIC" id="fig|84531.7.peg.3751"/>
<dbReference type="EMBL" id="CP011129">
    <property type="protein sequence ID" value="ALN82846.1"/>
    <property type="molecule type" value="Genomic_DNA"/>
</dbReference>
<accession>A0A0S2FH21</accession>
<dbReference type="InterPro" id="IPR016181">
    <property type="entry name" value="Acyl_CoA_acyltransferase"/>
</dbReference>
<dbReference type="InterPro" id="IPR050832">
    <property type="entry name" value="Bact_Acetyltransf"/>
</dbReference>
<proteinExistence type="predicted"/>
<dbReference type="OrthoDB" id="5197788at2"/>
<dbReference type="Gene3D" id="3.40.630.30">
    <property type="match status" value="1"/>
</dbReference>
<evidence type="ECO:0000256" key="2">
    <source>
        <dbReference type="ARBA" id="ARBA00023315"/>
    </source>
</evidence>
<keyword evidence="2" id="KW-0012">Acyltransferase</keyword>
<dbReference type="InterPro" id="IPR000182">
    <property type="entry name" value="GNAT_dom"/>
</dbReference>
<dbReference type="AlphaFoldDB" id="A0A0S2FH21"/>
<name>A0A0S2FH21_LYSAN</name>
<dbReference type="GO" id="GO:0016747">
    <property type="term" value="F:acyltransferase activity, transferring groups other than amino-acyl groups"/>
    <property type="evidence" value="ECO:0007669"/>
    <property type="project" value="InterPro"/>
</dbReference>
<evidence type="ECO:0000259" key="3">
    <source>
        <dbReference type="PROSITE" id="PS51186"/>
    </source>
</evidence>
<reference evidence="4 5" key="1">
    <citation type="journal article" date="2015" name="BMC Genomics">
        <title>Comparative genomics and metabolic profiling of the genus Lysobacter.</title>
        <authorList>
            <person name="de Bruijn I."/>
            <person name="Cheng X."/>
            <person name="de Jager V."/>
            <person name="Exposito R.G."/>
            <person name="Watrous J."/>
            <person name="Patel N."/>
            <person name="Postma J."/>
            <person name="Dorrestein P.C."/>
            <person name="Kobayashi D."/>
            <person name="Raaijmakers J.M."/>
        </authorList>
    </citation>
    <scope>NUCLEOTIDE SEQUENCE [LARGE SCALE GENOMIC DNA]</scope>
    <source>
        <strain evidence="4 5">76</strain>
    </source>
</reference>
<dbReference type="CDD" id="cd04301">
    <property type="entry name" value="NAT_SF"/>
    <property type="match status" value="1"/>
</dbReference>
<dbReference type="KEGG" id="laq:GLA29479_3827"/>
<dbReference type="eggNOG" id="COG1246">
    <property type="taxonomic scope" value="Bacteria"/>
</dbReference>
<sequence>MTPAIRPLAADETAAVRTLLADSGLPIDDLASAAIEFRVAVDENQAMLGVVGIEVFDEAGLLRSLAVEPRARHRGIGDALASSLEADARARGLRQLVLLTQTAETFFARRGYTVIDRAAAPAGIQRSAEFRSLCPASAVCMSLVLEPARLG</sequence>
<dbReference type="Proteomes" id="UP000060787">
    <property type="component" value="Chromosome"/>
</dbReference>
<evidence type="ECO:0000256" key="1">
    <source>
        <dbReference type="ARBA" id="ARBA00022679"/>
    </source>
</evidence>
<keyword evidence="1 4" id="KW-0808">Transferase</keyword>